<proteinExistence type="predicted"/>
<accession>A0A2N9I709</accession>
<dbReference type="Pfam" id="PF00078">
    <property type="entry name" value="RVT_1"/>
    <property type="match status" value="1"/>
</dbReference>
<sequence length="447" mass="50519">MFYFEFQGDLDYLRSVILKKALFDMHPSKAAGPDGTKGLMAIKLDMSKAYDRVEWSFLDLIMRKLGFAERWVSLVMECITTVSYSVLIDGEPKGYIRPSRGIRQGDPLSPYLFLLCAERLTTLIRQAERMGNITGVSISRGGPRVSHLLFADDTSTHFGKYLGLPPVVGRANKLVFNDIKERVAKRIHGWKERFLSKAGREILIKAVAQAIPTYSMSCFLLPKTWCSDLNGMMAKYWWGQQDTARKIHWVKWESMCTDKSVGGLGFKKLHLFNRVLLAKQGWRLLQAPHSLFGQLFKAKYFPSCSFLEASLGSNPSYLWRSILAGREVLKKGLSISTGGRTMIAFPPISVSTRGRFGTLHHALYVMAMPKQFLTYCGSALWCRTPRQSQGVSSQKCQTELSTSRDTSDGYYRLWIRSPFWNGQSSRGPYGRLEISSSSTSPSRGWNS</sequence>
<dbReference type="EMBL" id="OIVN01004902">
    <property type="protein sequence ID" value="SPD19894.1"/>
    <property type="molecule type" value="Genomic_DNA"/>
</dbReference>
<dbReference type="PANTHER" id="PTHR33116">
    <property type="entry name" value="REVERSE TRANSCRIPTASE ZINC-BINDING DOMAIN-CONTAINING PROTEIN-RELATED-RELATED"/>
    <property type="match status" value="1"/>
</dbReference>
<evidence type="ECO:0000313" key="2">
    <source>
        <dbReference type="EMBL" id="SPD19894.1"/>
    </source>
</evidence>
<name>A0A2N9I709_FAGSY</name>
<evidence type="ECO:0000259" key="1">
    <source>
        <dbReference type="Pfam" id="PF00078"/>
    </source>
</evidence>
<reference evidence="2" key="1">
    <citation type="submission" date="2018-02" db="EMBL/GenBank/DDBJ databases">
        <authorList>
            <person name="Cohen D.B."/>
            <person name="Kent A.D."/>
        </authorList>
    </citation>
    <scope>NUCLEOTIDE SEQUENCE</scope>
</reference>
<protein>
    <recommendedName>
        <fullName evidence="1">Reverse transcriptase domain-containing protein</fullName>
    </recommendedName>
</protein>
<dbReference type="AlphaFoldDB" id="A0A2N9I709"/>
<dbReference type="InterPro" id="IPR000477">
    <property type="entry name" value="RT_dom"/>
</dbReference>
<feature type="domain" description="Reverse transcriptase" evidence="1">
    <location>
        <begin position="36"/>
        <end position="154"/>
    </location>
</feature>
<organism evidence="2">
    <name type="scientific">Fagus sylvatica</name>
    <name type="common">Beechnut</name>
    <dbReference type="NCBI Taxonomy" id="28930"/>
    <lineage>
        <taxon>Eukaryota</taxon>
        <taxon>Viridiplantae</taxon>
        <taxon>Streptophyta</taxon>
        <taxon>Embryophyta</taxon>
        <taxon>Tracheophyta</taxon>
        <taxon>Spermatophyta</taxon>
        <taxon>Magnoliopsida</taxon>
        <taxon>eudicotyledons</taxon>
        <taxon>Gunneridae</taxon>
        <taxon>Pentapetalae</taxon>
        <taxon>rosids</taxon>
        <taxon>fabids</taxon>
        <taxon>Fagales</taxon>
        <taxon>Fagaceae</taxon>
        <taxon>Fagus</taxon>
    </lineage>
</organism>
<gene>
    <name evidence="2" type="ORF">FSB_LOCUS47776</name>
</gene>
<dbReference type="PANTHER" id="PTHR33116:SF86">
    <property type="entry name" value="REVERSE TRANSCRIPTASE DOMAIN-CONTAINING PROTEIN"/>
    <property type="match status" value="1"/>
</dbReference>